<dbReference type="InterPro" id="IPR008480">
    <property type="entry name" value="DUF761_pln"/>
</dbReference>
<protein>
    <submittedName>
        <fullName evidence="2">Uncharacterized protein</fullName>
    </submittedName>
</protein>
<gene>
    <name evidence="2" type="primary">LOC110788248</name>
</gene>
<dbReference type="Proteomes" id="UP000813463">
    <property type="component" value="Chromosome 2"/>
</dbReference>
<proteinExistence type="predicted"/>
<evidence type="ECO:0000313" key="2">
    <source>
        <dbReference type="RefSeq" id="XP_021848574.2"/>
    </source>
</evidence>
<organism evidence="1 2">
    <name type="scientific">Spinacia oleracea</name>
    <name type="common">Spinach</name>
    <dbReference type="NCBI Taxonomy" id="3562"/>
    <lineage>
        <taxon>Eukaryota</taxon>
        <taxon>Viridiplantae</taxon>
        <taxon>Streptophyta</taxon>
        <taxon>Embryophyta</taxon>
        <taxon>Tracheophyta</taxon>
        <taxon>Spermatophyta</taxon>
        <taxon>Magnoliopsida</taxon>
        <taxon>eudicotyledons</taxon>
        <taxon>Gunneridae</taxon>
        <taxon>Pentapetalae</taxon>
        <taxon>Caryophyllales</taxon>
        <taxon>Chenopodiaceae</taxon>
        <taxon>Chenopodioideae</taxon>
        <taxon>Anserineae</taxon>
        <taxon>Spinacia</taxon>
    </lineage>
</organism>
<evidence type="ECO:0000313" key="1">
    <source>
        <dbReference type="Proteomes" id="UP000813463"/>
    </source>
</evidence>
<dbReference type="AlphaFoldDB" id="A0A9R0JVI3"/>
<dbReference type="PANTHER" id="PTHR33265">
    <property type="entry name" value="AVR9/CF-9 RAPIDLY ELICITED PROTEIN-RELATED"/>
    <property type="match status" value="1"/>
</dbReference>
<dbReference type="RefSeq" id="XP_021848574.2">
    <property type="nucleotide sequence ID" value="XM_021992882.2"/>
</dbReference>
<keyword evidence="1" id="KW-1185">Reference proteome</keyword>
<dbReference type="GeneID" id="110788248"/>
<reference evidence="1" key="1">
    <citation type="journal article" date="2021" name="Nat. Commun.">
        <title>Genomic analyses provide insights into spinach domestication and the genetic basis of agronomic traits.</title>
        <authorList>
            <person name="Cai X."/>
            <person name="Sun X."/>
            <person name="Xu C."/>
            <person name="Sun H."/>
            <person name="Wang X."/>
            <person name="Ge C."/>
            <person name="Zhang Z."/>
            <person name="Wang Q."/>
            <person name="Fei Z."/>
            <person name="Jiao C."/>
            <person name="Wang Q."/>
        </authorList>
    </citation>
    <scope>NUCLEOTIDE SEQUENCE [LARGE SCALE GENOMIC DNA]</scope>
    <source>
        <strain evidence="1">cv. Varoflay</strain>
    </source>
</reference>
<reference evidence="2" key="2">
    <citation type="submission" date="2025-08" db="UniProtKB">
        <authorList>
            <consortium name="RefSeq"/>
        </authorList>
    </citation>
    <scope>IDENTIFICATION</scope>
    <source>
        <tissue evidence="2">Leaf</tissue>
    </source>
</reference>
<dbReference type="Pfam" id="PF05553">
    <property type="entry name" value="DUF761"/>
    <property type="match status" value="1"/>
</dbReference>
<accession>A0A9R0JVI3</accession>
<name>A0A9R0JVI3_SPIOL</name>
<dbReference type="KEGG" id="soe:110788248"/>
<sequence length="230" mass="25791">MEIEANNKKIIAKKLWSVLRIVFMMVKKGISKSKLILDLNLLFKRGNELAGKAINGLIIHHNSLICKPNNPNNHFFSPNYKTEYEFSCSNSPDSGPFQLMMANQKRSKSKHGHRGHNYHLEDPTTMAAVQRVLEMLNANEGPTASPLGTGVTGQGQGQFSLPGFGYGKSPLARQLRVTDSPFPLKYGKGNKEEEEEDVKVNKAADEFIKKFYRNLMMQKSLESPCHIAAR</sequence>
<dbReference type="PANTHER" id="PTHR33265:SF26">
    <property type="entry name" value="OS06G0554600 PROTEIN"/>
    <property type="match status" value="1"/>
</dbReference>